<dbReference type="GO" id="GO:0005525">
    <property type="term" value="F:GTP binding"/>
    <property type="evidence" value="ECO:0007669"/>
    <property type="project" value="UniProtKB-KW"/>
</dbReference>
<dbReference type="Proteomes" id="UP000281406">
    <property type="component" value="Unassembled WGS sequence"/>
</dbReference>
<name>A0A3N0Z247_ANAGA</name>
<keyword evidence="7" id="KW-1185">Reference proteome</keyword>
<dbReference type="FunFam" id="3.40.50.300:FF:000366">
    <property type="entry name" value="GTPase, IMAP family member 2"/>
    <property type="match status" value="1"/>
</dbReference>
<proteinExistence type="inferred from homology"/>
<feature type="domain" description="AIG1-type G" evidence="5">
    <location>
        <begin position="145"/>
        <end position="345"/>
    </location>
</feature>
<feature type="compositionally biased region" description="Basic residues" evidence="4">
    <location>
        <begin position="39"/>
        <end position="48"/>
    </location>
</feature>
<dbReference type="Pfam" id="PF04548">
    <property type="entry name" value="AIG1"/>
    <property type="match status" value="1"/>
</dbReference>
<organism evidence="6 7">
    <name type="scientific">Anabarilius grahami</name>
    <name type="common">Kanglang fish</name>
    <name type="synonym">Barilius grahami</name>
    <dbReference type="NCBI Taxonomy" id="495550"/>
    <lineage>
        <taxon>Eukaryota</taxon>
        <taxon>Metazoa</taxon>
        <taxon>Chordata</taxon>
        <taxon>Craniata</taxon>
        <taxon>Vertebrata</taxon>
        <taxon>Euteleostomi</taxon>
        <taxon>Actinopterygii</taxon>
        <taxon>Neopterygii</taxon>
        <taxon>Teleostei</taxon>
        <taxon>Ostariophysi</taxon>
        <taxon>Cypriniformes</taxon>
        <taxon>Xenocyprididae</taxon>
        <taxon>Xenocypridinae</taxon>
        <taxon>Xenocypridinae incertae sedis</taxon>
        <taxon>Anabarilius</taxon>
    </lineage>
</organism>
<protein>
    <submittedName>
        <fullName evidence="6">GTPase IMAP family member 7</fullName>
    </submittedName>
</protein>
<dbReference type="PANTHER" id="PTHR10903:SF188">
    <property type="entry name" value="GTPASE IMAP FAMILY MEMBER 2-LIKE-RELATED"/>
    <property type="match status" value="1"/>
</dbReference>
<dbReference type="InterPro" id="IPR045058">
    <property type="entry name" value="GIMA/IAN/Toc"/>
</dbReference>
<dbReference type="PANTHER" id="PTHR10903">
    <property type="entry name" value="GTPASE, IMAP FAMILY MEMBER-RELATED"/>
    <property type="match status" value="1"/>
</dbReference>
<evidence type="ECO:0000259" key="5">
    <source>
        <dbReference type="PROSITE" id="PS51720"/>
    </source>
</evidence>
<dbReference type="InterPro" id="IPR006703">
    <property type="entry name" value="G_AIG1"/>
</dbReference>
<gene>
    <name evidence="6" type="ORF">DPX16_23500</name>
</gene>
<feature type="region of interest" description="Disordered" evidence="4">
    <location>
        <begin position="21"/>
        <end position="75"/>
    </location>
</feature>
<evidence type="ECO:0000256" key="4">
    <source>
        <dbReference type="SAM" id="MobiDB-lite"/>
    </source>
</evidence>
<sequence>MLLKSIDEIVKKNNEGQNCPEIYLKKRQVKREMEEQKREKTRGRNKNKHKEDRKTEDNERKQVGESRNDENDAAVQENLEENQKEMEGLIKEIVRESLFFKVGKYLTNCGFIHLVVLDIVYQSPLFSDKVKNAKLLNNIHFSVFISDLRIVLLGKTGSGKNSTGNTILGNFVFEQGISSKSVTRHCHRHKTEVEGKVISVIDTPGLYDTSLSRDELKAEIVKCVFMSVPGPRVFLLVIRLGVRFTDEEKNTVKWIQENFGKDAACYTIILFTHADSLRGKPLDEYIRENNDLQAVVNDCGGRFHSFNNEDLRSRCQVTELLEKIDEMVKKNGGQHYTDVIYKKAQKKID</sequence>
<dbReference type="CDD" id="cd01852">
    <property type="entry name" value="AIG1"/>
    <property type="match status" value="1"/>
</dbReference>
<reference evidence="6 7" key="1">
    <citation type="submission" date="2018-10" db="EMBL/GenBank/DDBJ databases">
        <title>Genome assembly for a Yunnan-Guizhou Plateau 3E fish, Anabarilius grahami (Regan), and its evolutionary and genetic applications.</title>
        <authorList>
            <person name="Jiang W."/>
        </authorList>
    </citation>
    <scope>NUCLEOTIDE SEQUENCE [LARGE SCALE GENOMIC DNA]</scope>
    <source>
        <strain evidence="6">AG-KIZ</strain>
        <tissue evidence="6">Muscle</tissue>
    </source>
</reference>
<dbReference type="PROSITE" id="PS51720">
    <property type="entry name" value="G_AIG1"/>
    <property type="match status" value="1"/>
</dbReference>
<keyword evidence="3" id="KW-0342">GTP-binding</keyword>
<comment type="similarity">
    <text evidence="1">Belongs to the TRAFAC class TrmE-Era-EngA-EngB-Septin-like GTPase superfamily. AIG1/Toc34/Toc159-like paraseptin GTPase family. IAN subfamily.</text>
</comment>
<dbReference type="OrthoDB" id="5985928at2759"/>
<dbReference type="InterPro" id="IPR027417">
    <property type="entry name" value="P-loop_NTPase"/>
</dbReference>
<evidence type="ECO:0000256" key="3">
    <source>
        <dbReference type="ARBA" id="ARBA00023134"/>
    </source>
</evidence>
<evidence type="ECO:0000256" key="2">
    <source>
        <dbReference type="ARBA" id="ARBA00022741"/>
    </source>
</evidence>
<accession>A0A3N0Z247</accession>
<dbReference type="AlphaFoldDB" id="A0A3N0Z247"/>
<evidence type="ECO:0000256" key="1">
    <source>
        <dbReference type="ARBA" id="ARBA00008535"/>
    </source>
</evidence>
<dbReference type="Gene3D" id="3.40.50.300">
    <property type="entry name" value="P-loop containing nucleotide triphosphate hydrolases"/>
    <property type="match status" value="1"/>
</dbReference>
<keyword evidence="2" id="KW-0547">Nucleotide-binding</keyword>
<dbReference type="EMBL" id="RJVU01017965">
    <property type="protein sequence ID" value="ROL52008.1"/>
    <property type="molecule type" value="Genomic_DNA"/>
</dbReference>
<feature type="compositionally biased region" description="Basic and acidic residues" evidence="4">
    <location>
        <begin position="49"/>
        <end position="70"/>
    </location>
</feature>
<evidence type="ECO:0000313" key="6">
    <source>
        <dbReference type="EMBL" id="ROL52008.1"/>
    </source>
</evidence>
<evidence type="ECO:0000313" key="7">
    <source>
        <dbReference type="Proteomes" id="UP000281406"/>
    </source>
</evidence>
<dbReference type="SUPFAM" id="SSF52540">
    <property type="entry name" value="P-loop containing nucleoside triphosphate hydrolases"/>
    <property type="match status" value="1"/>
</dbReference>
<comment type="caution">
    <text evidence="6">The sequence shown here is derived from an EMBL/GenBank/DDBJ whole genome shotgun (WGS) entry which is preliminary data.</text>
</comment>